<gene>
    <name evidence="1" type="ORF">CSUNSWCD_955</name>
</gene>
<dbReference type="PATRIC" id="fig|1244083.3.peg.2200"/>
<evidence type="ECO:0000313" key="2">
    <source>
        <dbReference type="Proteomes" id="UP000011939"/>
    </source>
</evidence>
<protein>
    <submittedName>
        <fullName evidence="1">Uncharacterized protein</fullName>
    </submittedName>
</protein>
<dbReference type="AlphaFoldDB" id="M5IDL5"/>
<dbReference type="Proteomes" id="UP000011939">
    <property type="component" value="Unassembled WGS sequence"/>
</dbReference>
<evidence type="ECO:0000313" key="1">
    <source>
        <dbReference type="EMBL" id="EKU10427.1"/>
    </source>
</evidence>
<organism evidence="1 2">
    <name type="scientific">Campylobacter showae CSUNSWCD</name>
    <dbReference type="NCBI Taxonomy" id="1244083"/>
    <lineage>
        <taxon>Bacteria</taxon>
        <taxon>Pseudomonadati</taxon>
        <taxon>Campylobacterota</taxon>
        <taxon>Epsilonproteobacteria</taxon>
        <taxon>Campylobacterales</taxon>
        <taxon>Campylobacteraceae</taxon>
        <taxon>Campylobacter</taxon>
    </lineage>
</organism>
<proteinExistence type="predicted"/>
<dbReference type="EMBL" id="AMZQ01000013">
    <property type="protein sequence ID" value="EKU10427.1"/>
    <property type="molecule type" value="Genomic_DNA"/>
</dbReference>
<sequence length="47" mass="5629">MDKFDEVLKPSRVEFKFESNLTQPNRVKFDEINRPAKVRSENLETVF</sequence>
<comment type="caution">
    <text evidence="1">The sequence shown here is derived from an EMBL/GenBank/DDBJ whole genome shotgun (WGS) entry which is preliminary data.</text>
</comment>
<accession>M5IDL5</accession>
<name>M5IDL5_9BACT</name>
<reference evidence="1 2" key="1">
    <citation type="journal article" date="2013" name="Genome Announc.">
        <title>Genome Sequence of Campylobacter showae UNSWCD, Isolated from a Patient with Crohn's Disease.</title>
        <authorList>
            <person name="Tay A.P."/>
            <person name="Kaakoush N.O."/>
            <person name="Deshpande N.P."/>
            <person name="Chen Z."/>
            <person name="Mitchell H."/>
            <person name="Wilkins M.R."/>
        </authorList>
    </citation>
    <scope>NUCLEOTIDE SEQUENCE [LARGE SCALE GENOMIC DNA]</scope>
    <source>
        <strain evidence="1 2">CSUNSWCD</strain>
    </source>
</reference>
<dbReference type="STRING" id="1244083.CSUNSWCD_955"/>